<dbReference type="OrthoDB" id="10538624at2759"/>
<feature type="transmembrane region" description="Helical" evidence="1">
    <location>
        <begin position="50"/>
        <end position="71"/>
    </location>
</feature>
<evidence type="ECO:0000313" key="3">
    <source>
        <dbReference type="Proteomes" id="UP000740883"/>
    </source>
</evidence>
<organism evidence="2 3">
    <name type="scientific">Nosema granulosis</name>
    <dbReference type="NCBI Taxonomy" id="83296"/>
    <lineage>
        <taxon>Eukaryota</taxon>
        <taxon>Fungi</taxon>
        <taxon>Fungi incertae sedis</taxon>
        <taxon>Microsporidia</taxon>
        <taxon>Nosematidae</taxon>
        <taxon>Nosema</taxon>
    </lineage>
</organism>
<keyword evidence="3" id="KW-1185">Reference proteome</keyword>
<evidence type="ECO:0000256" key="1">
    <source>
        <dbReference type="SAM" id="Phobius"/>
    </source>
</evidence>
<protein>
    <submittedName>
        <fullName evidence="2">Uncharacterized protein</fullName>
    </submittedName>
</protein>
<feature type="transmembrane region" description="Helical" evidence="1">
    <location>
        <begin position="158"/>
        <end position="178"/>
    </location>
</feature>
<feature type="transmembrane region" description="Helical" evidence="1">
    <location>
        <begin position="127"/>
        <end position="146"/>
    </location>
</feature>
<gene>
    <name evidence="2" type="ORF">NGRA_1263</name>
</gene>
<reference evidence="2 3" key="1">
    <citation type="journal article" date="2020" name="Genome Biol. Evol.">
        <title>Comparative genomics of strictly vertically transmitted, feminizing microsporidia endosymbionts of amphipod crustaceans.</title>
        <authorList>
            <person name="Cormier A."/>
            <person name="Chebbi M.A."/>
            <person name="Giraud I."/>
            <person name="Wattier R."/>
            <person name="Teixeira M."/>
            <person name="Gilbert C."/>
            <person name="Rigaud T."/>
            <person name="Cordaux R."/>
        </authorList>
    </citation>
    <scope>NUCLEOTIDE SEQUENCE [LARGE SCALE GENOMIC DNA]</scope>
    <source>
        <strain evidence="3">Ou3-Ou53</strain>
        <tissue evidence="2">Meronts</tissue>
    </source>
</reference>
<feature type="transmembrane region" description="Helical" evidence="1">
    <location>
        <begin position="204"/>
        <end position="226"/>
    </location>
</feature>
<feature type="transmembrane region" description="Helical" evidence="1">
    <location>
        <begin position="91"/>
        <end position="115"/>
    </location>
</feature>
<name>A0A9P6KZ94_9MICR</name>
<keyword evidence="1" id="KW-1133">Transmembrane helix</keyword>
<dbReference type="EMBL" id="SBJO01000075">
    <property type="protein sequence ID" value="KAF9763426.1"/>
    <property type="molecule type" value="Genomic_DNA"/>
</dbReference>
<accession>A0A9P6KZ94</accession>
<keyword evidence="1" id="KW-0812">Transmembrane</keyword>
<proteinExistence type="predicted"/>
<dbReference type="Proteomes" id="UP000740883">
    <property type="component" value="Unassembled WGS sequence"/>
</dbReference>
<comment type="caution">
    <text evidence="2">The sequence shown here is derived from an EMBL/GenBank/DDBJ whole genome shotgun (WGS) entry which is preliminary data.</text>
</comment>
<sequence length="300" mass="35647">MELTLSPLAFILGMFVTVTHSLVFAGRVAKKARSLNPEQSPIHIVRKRRVLIFFVFLTLIGLLIFNAMGMFAGYPVKYRSIDYDEKSLLMVYLECFTSCLVKTMIFFSLSMIIPLVYKHSHSRSSSFLVYSIIRLFIYPYLLISLSRYKYFSLYLTDLLEFSESFLLLFFFLTIVLRIGRRKETHNLFVQYETIFIYRKTKACCLFFIFQTVSELTYYFCLSIFMIRGQTTVYYLMDFLMFCKIIYTNIALLGVANVIFSKEQPIYDTLVNMYKMRLEMEEEVSDERKRFKKEDIYRLTI</sequence>
<keyword evidence="1" id="KW-0472">Membrane</keyword>
<dbReference type="AlphaFoldDB" id="A0A9P6KZ94"/>
<feature type="transmembrane region" description="Helical" evidence="1">
    <location>
        <begin position="6"/>
        <end position="29"/>
    </location>
</feature>
<evidence type="ECO:0000313" key="2">
    <source>
        <dbReference type="EMBL" id="KAF9763426.1"/>
    </source>
</evidence>
<feature type="transmembrane region" description="Helical" evidence="1">
    <location>
        <begin position="238"/>
        <end position="259"/>
    </location>
</feature>